<feature type="domain" description="Isochorismatase-like" evidence="2">
    <location>
        <begin position="78"/>
        <end position="266"/>
    </location>
</feature>
<dbReference type="InterPro" id="IPR036380">
    <property type="entry name" value="Isochorismatase-like_sf"/>
</dbReference>
<dbReference type="SUPFAM" id="SSF52499">
    <property type="entry name" value="Isochorismatase-like hydrolases"/>
    <property type="match status" value="1"/>
</dbReference>
<dbReference type="InterPro" id="IPR000868">
    <property type="entry name" value="Isochorismatase-like_dom"/>
</dbReference>
<dbReference type="Pfam" id="PF00857">
    <property type="entry name" value="Isochorismatase"/>
    <property type="match status" value="1"/>
</dbReference>
<reference evidence="3 4" key="1">
    <citation type="submission" date="2019-02" db="EMBL/GenBank/DDBJ databases">
        <title>Deep-cultivation of Planctomycetes and their phenomic and genomic characterization uncovers novel biology.</title>
        <authorList>
            <person name="Wiegand S."/>
            <person name="Jogler M."/>
            <person name="Boedeker C."/>
            <person name="Pinto D."/>
            <person name="Vollmers J."/>
            <person name="Rivas-Marin E."/>
            <person name="Kohn T."/>
            <person name="Peeters S.H."/>
            <person name="Heuer A."/>
            <person name="Rast P."/>
            <person name="Oberbeckmann S."/>
            <person name="Bunk B."/>
            <person name="Jeske O."/>
            <person name="Meyerdierks A."/>
            <person name="Storesund J.E."/>
            <person name="Kallscheuer N."/>
            <person name="Luecker S."/>
            <person name="Lage O.M."/>
            <person name="Pohl T."/>
            <person name="Merkel B.J."/>
            <person name="Hornburger P."/>
            <person name="Mueller R.-W."/>
            <person name="Bruemmer F."/>
            <person name="Labrenz M."/>
            <person name="Spormann A.M."/>
            <person name="Op den Camp H."/>
            <person name="Overmann J."/>
            <person name="Amann R."/>
            <person name="Jetten M.S.M."/>
            <person name="Mascher T."/>
            <person name="Medema M.H."/>
            <person name="Devos D.P."/>
            <person name="Kaster A.-K."/>
            <person name="Ovreas L."/>
            <person name="Rohde M."/>
            <person name="Galperin M.Y."/>
            <person name="Jogler C."/>
        </authorList>
    </citation>
    <scope>NUCLEOTIDE SEQUENCE [LARGE SCALE GENOMIC DNA]</scope>
    <source>
        <strain evidence="3 4">Pan241w</strain>
    </source>
</reference>
<feature type="region of interest" description="Disordered" evidence="1">
    <location>
        <begin position="165"/>
        <end position="191"/>
    </location>
</feature>
<dbReference type="OrthoDB" id="272395at2"/>
<evidence type="ECO:0000313" key="4">
    <source>
        <dbReference type="Proteomes" id="UP000317171"/>
    </source>
</evidence>
<keyword evidence="4" id="KW-1185">Reference proteome</keyword>
<dbReference type="Proteomes" id="UP000317171">
    <property type="component" value="Chromosome"/>
</dbReference>
<gene>
    <name evidence="3" type="ORF">Pan241w_50920</name>
</gene>
<dbReference type="RefSeq" id="WP_145220833.1">
    <property type="nucleotide sequence ID" value="NZ_CP036269.1"/>
</dbReference>
<dbReference type="EMBL" id="CP036269">
    <property type="protein sequence ID" value="QDT44975.1"/>
    <property type="molecule type" value="Genomic_DNA"/>
</dbReference>
<accession>A0A517RM75</accession>
<evidence type="ECO:0000256" key="1">
    <source>
        <dbReference type="SAM" id="MobiDB-lite"/>
    </source>
</evidence>
<dbReference type="KEGG" id="gaz:Pan241w_50920"/>
<evidence type="ECO:0000313" key="3">
    <source>
        <dbReference type="EMBL" id="QDT44975.1"/>
    </source>
</evidence>
<protein>
    <submittedName>
        <fullName evidence="3">Isochorismatase family protein</fullName>
    </submittedName>
</protein>
<evidence type="ECO:0000259" key="2">
    <source>
        <dbReference type="Pfam" id="PF00857"/>
    </source>
</evidence>
<proteinExistence type="predicted"/>
<dbReference type="AlphaFoldDB" id="A0A517RM75"/>
<dbReference type="Gene3D" id="3.40.50.850">
    <property type="entry name" value="Isochorismatase-like"/>
    <property type="match status" value="1"/>
</dbReference>
<name>A0A517RM75_9PLAN</name>
<organism evidence="3 4">
    <name type="scientific">Gimesia alba</name>
    <dbReference type="NCBI Taxonomy" id="2527973"/>
    <lineage>
        <taxon>Bacteria</taxon>
        <taxon>Pseudomonadati</taxon>
        <taxon>Planctomycetota</taxon>
        <taxon>Planctomycetia</taxon>
        <taxon>Planctomycetales</taxon>
        <taxon>Planctomycetaceae</taxon>
        <taxon>Gimesia</taxon>
    </lineage>
</organism>
<sequence>MPTASLQHRRHFLNTVFQGCAAGSLFPAFSTLLADERSQSTRQIPAVPGKLSIHLRKRTAKAPLKAVNETAEWDASETAIIICDMWADHPCKLAAQRVDRMAPRMNQVISKARDQGVAIIHAPSGGIQLYEETPFRKRIKEAKPSKPPVPIQGWCYLNPEKEPPLPVDDTVKRSTESSLRGCDDPIADYKKNTDRHEHPAIKMVGYDVVSANGQEIYNFLEQEQRKNIVLMGVHTNMCVLGRPFGIRQMSYLGKNVVLCRDLTDALYDPRDRPYVSHTRGTEMIIEHIETHWCPSILGRDLTKVIPGSNNPVS</sequence>